<dbReference type="CDD" id="cd00238">
    <property type="entry name" value="ERp29c"/>
    <property type="match status" value="1"/>
</dbReference>
<keyword evidence="10" id="KW-1185">Reference proteome</keyword>
<dbReference type="InterPro" id="IPR036249">
    <property type="entry name" value="Thioredoxin-like_sf"/>
</dbReference>
<evidence type="ECO:0000256" key="1">
    <source>
        <dbReference type="ARBA" id="ARBA00001182"/>
    </source>
</evidence>
<organism evidence="9 10">
    <name type="scientific">Hydnum rufescens UP504</name>
    <dbReference type="NCBI Taxonomy" id="1448309"/>
    <lineage>
        <taxon>Eukaryota</taxon>
        <taxon>Fungi</taxon>
        <taxon>Dikarya</taxon>
        <taxon>Basidiomycota</taxon>
        <taxon>Agaricomycotina</taxon>
        <taxon>Agaricomycetes</taxon>
        <taxon>Cantharellales</taxon>
        <taxon>Hydnaceae</taxon>
        <taxon>Hydnum</taxon>
    </lineage>
</organism>
<dbReference type="Pfam" id="PF00085">
    <property type="entry name" value="Thioredoxin"/>
    <property type="match status" value="2"/>
</dbReference>
<sequence length="352" mass="38297">MRFLTLSALLAAAHLALASNVLEATSKTFAATLGDTPSLVELCNLAPTYERLADAFSKSKDKVKIVKIDADGDGKEIGKKYDIKGFPTLKWFPKGVNSEPEDYAGGRDLEALSTFVATKSSIKSVIKPPPPPVTLRLDTDSFNKVALNKDKDVLVGAGHCKALKPTLECIIADFDADAEENKPIAKEYGVNSYPTIKFFPRGRSEADFISFLNEHCGTHRAPGGGLDDVAGRVPPLDSLASQFFTAASTSRASIYEKATVLGQSLGDDASYYLRVMQKLVNGTEDYIEKEAKRLTSILNKKTLAPRKLDEIKVKANILRAFVEGREKVKEPGSTSRPSCDTFVLYITNLPIT</sequence>
<dbReference type="InterPro" id="IPR013766">
    <property type="entry name" value="Thioredoxin_domain"/>
</dbReference>
<dbReference type="AlphaFoldDB" id="A0A9P6DT71"/>
<feature type="domain" description="Endoplasmic reticulum resident protein 29 C-terminal" evidence="8">
    <location>
        <begin position="231"/>
        <end position="321"/>
    </location>
</feature>
<dbReference type="InterPro" id="IPR011679">
    <property type="entry name" value="ERp29_C"/>
</dbReference>
<dbReference type="Proteomes" id="UP000886523">
    <property type="component" value="Unassembled WGS sequence"/>
</dbReference>
<name>A0A9P6DT71_9AGAM</name>
<dbReference type="PANTHER" id="PTHR45672">
    <property type="entry name" value="PROTEIN DISULFIDE-ISOMERASE C17H9.14C-RELATED"/>
    <property type="match status" value="1"/>
</dbReference>
<evidence type="ECO:0000259" key="7">
    <source>
        <dbReference type="Pfam" id="PF00085"/>
    </source>
</evidence>
<reference evidence="9" key="1">
    <citation type="journal article" date="2020" name="Nat. Commun.">
        <title>Large-scale genome sequencing of mycorrhizal fungi provides insights into the early evolution of symbiotic traits.</title>
        <authorList>
            <person name="Miyauchi S."/>
            <person name="Kiss E."/>
            <person name="Kuo A."/>
            <person name="Drula E."/>
            <person name="Kohler A."/>
            <person name="Sanchez-Garcia M."/>
            <person name="Morin E."/>
            <person name="Andreopoulos B."/>
            <person name="Barry K.W."/>
            <person name="Bonito G."/>
            <person name="Buee M."/>
            <person name="Carver A."/>
            <person name="Chen C."/>
            <person name="Cichocki N."/>
            <person name="Clum A."/>
            <person name="Culley D."/>
            <person name="Crous P.W."/>
            <person name="Fauchery L."/>
            <person name="Girlanda M."/>
            <person name="Hayes R.D."/>
            <person name="Keri Z."/>
            <person name="LaButti K."/>
            <person name="Lipzen A."/>
            <person name="Lombard V."/>
            <person name="Magnuson J."/>
            <person name="Maillard F."/>
            <person name="Murat C."/>
            <person name="Nolan M."/>
            <person name="Ohm R.A."/>
            <person name="Pangilinan J."/>
            <person name="Pereira M.F."/>
            <person name="Perotto S."/>
            <person name="Peter M."/>
            <person name="Pfister S."/>
            <person name="Riley R."/>
            <person name="Sitrit Y."/>
            <person name="Stielow J.B."/>
            <person name="Szollosi G."/>
            <person name="Zifcakova L."/>
            <person name="Stursova M."/>
            <person name="Spatafora J.W."/>
            <person name="Tedersoo L."/>
            <person name="Vaario L.M."/>
            <person name="Yamada A."/>
            <person name="Yan M."/>
            <person name="Wang P."/>
            <person name="Xu J."/>
            <person name="Bruns T."/>
            <person name="Baldrian P."/>
            <person name="Vilgalys R."/>
            <person name="Dunand C."/>
            <person name="Henrissat B."/>
            <person name="Grigoriev I.V."/>
            <person name="Hibbett D."/>
            <person name="Nagy L.G."/>
            <person name="Martin F.M."/>
        </authorList>
    </citation>
    <scope>NUCLEOTIDE SEQUENCE</scope>
    <source>
        <strain evidence="9">UP504</strain>
    </source>
</reference>
<dbReference type="InterPro" id="IPR036356">
    <property type="entry name" value="ERp29_C_sf"/>
</dbReference>
<proteinExistence type="predicted"/>
<feature type="domain" description="Thioredoxin" evidence="7">
    <location>
        <begin position="44"/>
        <end position="117"/>
    </location>
</feature>
<evidence type="ECO:0000256" key="2">
    <source>
        <dbReference type="ARBA" id="ARBA00012723"/>
    </source>
</evidence>
<dbReference type="GO" id="GO:0006457">
    <property type="term" value="P:protein folding"/>
    <property type="evidence" value="ECO:0007669"/>
    <property type="project" value="TreeGrafter"/>
</dbReference>
<keyword evidence="5" id="KW-0676">Redox-active center</keyword>
<dbReference type="OrthoDB" id="10264505at2759"/>
<keyword evidence="3" id="KW-1015">Disulfide bond</keyword>
<dbReference type="Gene3D" id="1.20.1150.12">
    <property type="entry name" value="Endoplasmic reticulum resident protein 29, C-terminal domain"/>
    <property type="match status" value="1"/>
</dbReference>
<dbReference type="SUPFAM" id="SSF52833">
    <property type="entry name" value="Thioredoxin-like"/>
    <property type="match status" value="2"/>
</dbReference>
<evidence type="ECO:0000313" key="9">
    <source>
        <dbReference type="EMBL" id="KAF9510233.1"/>
    </source>
</evidence>
<feature type="chain" id="PRO_5040502338" description="protein disulfide-isomerase" evidence="6">
    <location>
        <begin position="19"/>
        <end position="352"/>
    </location>
</feature>
<keyword evidence="4" id="KW-0413">Isomerase</keyword>
<dbReference type="SUPFAM" id="SSF47933">
    <property type="entry name" value="ERP29 C domain-like"/>
    <property type="match status" value="1"/>
</dbReference>
<feature type="signal peptide" evidence="6">
    <location>
        <begin position="1"/>
        <end position="18"/>
    </location>
</feature>
<protein>
    <recommendedName>
        <fullName evidence="2">protein disulfide-isomerase</fullName>
        <ecNumber evidence="2">5.3.4.1</ecNumber>
    </recommendedName>
</protein>
<dbReference type="EC" id="5.3.4.1" evidence="2"/>
<dbReference type="PANTHER" id="PTHR45672:SF11">
    <property type="entry name" value="PROTEIN DISULFIDE-ISOMERASE C17H9.14C"/>
    <property type="match status" value="1"/>
</dbReference>
<evidence type="ECO:0000256" key="5">
    <source>
        <dbReference type="ARBA" id="ARBA00023284"/>
    </source>
</evidence>
<evidence type="ECO:0000313" key="10">
    <source>
        <dbReference type="Proteomes" id="UP000886523"/>
    </source>
</evidence>
<dbReference type="InterPro" id="IPR051063">
    <property type="entry name" value="PDI"/>
</dbReference>
<comment type="caution">
    <text evidence="9">The sequence shown here is derived from an EMBL/GenBank/DDBJ whole genome shotgun (WGS) entry which is preliminary data.</text>
</comment>
<feature type="domain" description="Thioredoxin" evidence="7">
    <location>
        <begin position="135"/>
        <end position="208"/>
    </location>
</feature>
<keyword evidence="6" id="KW-0732">Signal</keyword>
<evidence type="ECO:0000256" key="6">
    <source>
        <dbReference type="SAM" id="SignalP"/>
    </source>
</evidence>
<dbReference type="Pfam" id="PF07749">
    <property type="entry name" value="ERp29"/>
    <property type="match status" value="1"/>
</dbReference>
<evidence type="ECO:0000259" key="8">
    <source>
        <dbReference type="Pfam" id="PF07749"/>
    </source>
</evidence>
<dbReference type="Gene3D" id="3.40.30.10">
    <property type="entry name" value="Glutaredoxin"/>
    <property type="match status" value="2"/>
</dbReference>
<comment type="catalytic activity">
    <reaction evidence="1">
        <text>Catalyzes the rearrangement of -S-S- bonds in proteins.</text>
        <dbReference type="EC" id="5.3.4.1"/>
    </reaction>
</comment>
<dbReference type="EMBL" id="MU129020">
    <property type="protein sequence ID" value="KAF9510233.1"/>
    <property type="molecule type" value="Genomic_DNA"/>
</dbReference>
<evidence type="ECO:0000256" key="4">
    <source>
        <dbReference type="ARBA" id="ARBA00023235"/>
    </source>
</evidence>
<evidence type="ECO:0000256" key="3">
    <source>
        <dbReference type="ARBA" id="ARBA00023157"/>
    </source>
</evidence>
<dbReference type="GO" id="GO:0003756">
    <property type="term" value="F:protein disulfide isomerase activity"/>
    <property type="evidence" value="ECO:0007669"/>
    <property type="project" value="UniProtKB-EC"/>
</dbReference>
<dbReference type="GO" id="GO:0005783">
    <property type="term" value="C:endoplasmic reticulum"/>
    <property type="evidence" value="ECO:0007669"/>
    <property type="project" value="InterPro"/>
</dbReference>
<gene>
    <name evidence="9" type="ORF">BS47DRAFT_1373360</name>
</gene>
<accession>A0A9P6DT71</accession>